<keyword evidence="3" id="KW-0689">Ribosomal protein</keyword>
<comment type="caution">
    <text evidence="7">The sequence shown here is derived from an EMBL/GenBank/DDBJ whole genome shotgun (WGS) entry which is preliminary data.</text>
</comment>
<keyword evidence="8" id="KW-1185">Reference proteome</keyword>
<dbReference type="InterPro" id="IPR005024">
    <property type="entry name" value="Snf7_fam"/>
</dbReference>
<evidence type="ECO:0000256" key="5">
    <source>
        <dbReference type="ARBA" id="ARBA00035278"/>
    </source>
</evidence>
<name>A0A1A6HYN3_NEOLE</name>
<evidence type="ECO:0000256" key="4">
    <source>
        <dbReference type="ARBA" id="ARBA00023274"/>
    </source>
</evidence>
<accession>A0A1A6HYN3</accession>
<dbReference type="EMBL" id="LZPO01007943">
    <property type="protein sequence ID" value="OBS83351.1"/>
    <property type="molecule type" value="Genomic_DNA"/>
</dbReference>
<evidence type="ECO:0000256" key="3">
    <source>
        <dbReference type="ARBA" id="ARBA00022980"/>
    </source>
</evidence>
<comment type="similarity">
    <text evidence="2">Belongs to the eukaryotic ribosomal protein eS6 family.</text>
</comment>
<evidence type="ECO:0000256" key="6">
    <source>
        <dbReference type="ARBA" id="ARBA00035403"/>
    </source>
</evidence>
<evidence type="ECO:0000256" key="1">
    <source>
        <dbReference type="ARBA" id="ARBA00006190"/>
    </source>
</evidence>
<comment type="similarity">
    <text evidence="1">Belongs to the SNF7 family.</text>
</comment>
<organism evidence="7 8">
    <name type="scientific">Neotoma lepida</name>
    <name type="common">Desert woodrat</name>
    <dbReference type="NCBI Taxonomy" id="56216"/>
    <lineage>
        <taxon>Eukaryota</taxon>
        <taxon>Metazoa</taxon>
        <taxon>Chordata</taxon>
        <taxon>Craniata</taxon>
        <taxon>Vertebrata</taxon>
        <taxon>Euteleostomi</taxon>
        <taxon>Mammalia</taxon>
        <taxon>Eutheria</taxon>
        <taxon>Euarchontoglires</taxon>
        <taxon>Glires</taxon>
        <taxon>Rodentia</taxon>
        <taxon>Myomorpha</taxon>
        <taxon>Muroidea</taxon>
        <taxon>Cricetidae</taxon>
        <taxon>Neotominae</taxon>
        <taxon>Neotoma</taxon>
    </lineage>
</organism>
<dbReference type="GO" id="GO:0006412">
    <property type="term" value="P:translation"/>
    <property type="evidence" value="ECO:0007669"/>
    <property type="project" value="InterPro"/>
</dbReference>
<dbReference type="PANTHER" id="PTHR10476">
    <property type="entry name" value="CHARGED MULTIVESICULAR BODY PROTEIN"/>
    <property type="match status" value="1"/>
</dbReference>
<dbReference type="GO" id="GO:0007034">
    <property type="term" value="P:vacuolar transport"/>
    <property type="evidence" value="ECO:0007669"/>
    <property type="project" value="InterPro"/>
</dbReference>
<dbReference type="STRING" id="56216.A0A1A6HYN3"/>
<keyword evidence="4" id="KW-0687">Ribonucleoprotein</keyword>
<protein>
    <recommendedName>
        <fullName evidence="5">Small ribosomal subunit protein eS6</fullName>
    </recommendedName>
    <alternativeName>
        <fullName evidence="6">40S ribosomal protein S6</fullName>
    </alternativeName>
</protein>
<dbReference type="GO" id="GO:0005840">
    <property type="term" value="C:ribosome"/>
    <property type="evidence" value="ECO:0007669"/>
    <property type="project" value="UniProtKB-KW"/>
</dbReference>
<evidence type="ECO:0000313" key="7">
    <source>
        <dbReference type="EMBL" id="OBS83351.1"/>
    </source>
</evidence>
<gene>
    <name evidence="7" type="ORF">A6R68_22657</name>
</gene>
<evidence type="ECO:0000313" key="8">
    <source>
        <dbReference type="Proteomes" id="UP000092124"/>
    </source>
</evidence>
<sequence>AIQKGNTEVARIHAENAIRQKNQAINFLRMSARVDAVAARVQTAVTMGKVTKSMAGVVKSMDATLRSMNLEKNQVDMLLQEMADEAGMNCHRGLLVFVIKCNLNIWCFCFLHAIGHVKMKLNVSILATSCQKLMEVDREHKHCAFYEKCMAKEVAADALGDENDKQGFLMRQDILTYASVLLLLSKYTFSSDVTDDVDGLRRKIVLTYVALVIHIIIGEFHSIKGDDLTHPGISRGRGVRMDVESGRDARMRCLKISTNDKRARSKWNETEG</sequence>
<dbReference type="AlphaFoldDB" id="A0A1A6HYN3"/>
<proteinExistence type="inferred from homology"/>
<dbReference type="OrthoDB" id="10266568at2759"/>
<dbReference type="Pfam" id="PF01092">
    <property type="entry name" value="Ribosomal_S6e"/>
    <property type="match status" value="1"/>
</dbReference>
<dbReference type="Proteomes" id="UP000092124">
    <property type="component" value="Unassembled WGS sequence"/>
</dbReference>
<feature type="non-terminal residue" evidence="7">
    <location>
        <position position="1"/>
    </location>
</feature>
<reference evidence="7 8" key="1">
    <citation type="submission" date="2016-06" db="EMBL/GenBank/DDBJ databases">
        <title>The Draft Genome Sequence and Annotation of the Desert Woodrat Neotoma lepida.</title>
        <authorList>
            <person name="Campbell M."/>
            <person name="Oakeson K.F."/>
            <person name="Yandell M."/>
            <person name="Halpert J.R."/>
            <person name="Dearing D."/>
        </authorList>
    </citation>
    <scope>NUCLEOTIDE SEQUENCE [LARGE SCALE GENOMIC DNA]</scope>
    <source>
        <strain evidence="7">417</strain>
        <tissue evidence="7">Liver</tissue>
    </source>
</reference>
<dbReference type="GO" id="GO:0003735">
    <property type="term" value="F:structural constituent of ribosome"/>
    <property type="evidence" value="ECO:0007669"/>
    <property type="project" value="InterPro"/>
</dbReference>
<dbReference type="Gene3D" id="6.10.140.1230">
    <property type="match status" value="1"/>
</dbReference>
<dbReference type="InterPro" id="IPR001377">
    <property type="entry name" value="Ribosomal_eS6"/>
</dbReference>
<dbReference type="GO" id="GO:1990904">
    <property type="term" value="C:ribonucleoprotein complex"/>
    <property type="evidence" value="ECO:0007669"/>
    <property type="project" value="UniProtKB-KW"/>
</dbReference>
<dbReference type="SMART" id="SM01405">
    <property type="entry name" value="Ribosomal_S6e"/>
    <property type="match status" value="1"/>
</dbReference>
<evidence type="ECO:0000256" key="2">
    <source>
        <dbReference type="ARBA" id="ARBA00009312"/>
    </source>
</evidence>